<dbReference type="PANTHER" id="PTHR23504:SF15">
    <property type="entry name" value="MAJOR FACILITATOR SUPERFAMILY (MFS) PROFILE DOMAIN-CONTAINING PROTEIN"/>
    <property type="match status" value="1"/>
</dbReference>
<dbReference type="InterPro" id="IPR011701">
    <property type="entry name" value="MFS"/>
</dbReference>
<feature type="transmembrane region" description="Helical" evidence="6">
    <location>
        <begin position="210"/>
        <end position="232"/>
    </location>
</feature>
<evidence type="ECO:0000256" key="1">
    <source>
        <dbReference type="ARBA" id="ARBA00004141"/>
    </source>
</evidence>
<dbReference type="InterPro" id="IPR020846">
    <property type="entry name" value="MFS_dom"/>
</dbReference>
<protein>
    <recommendedName>
        <fullName evidence="7">Major facilitator superfamily (MFS) profile domain-containing protein</fullName>
    </recommendedName>
</protein>
<feature type="transmembrane region" description="Helical" evidence="6">
    <location>
        <begin position="76"/>
        <end position="98"/>
    </location>
</feature>
<evidence type="ECO:0000313" key="9">
    <source>
        <dbReference type="Proteomes" id="UP000053593"/>
    </source>
</evidence>
<evidence type="ECO:0000256" key="2">
    <source>
        <dbReference type="ARBA" id="ARBA00022448"/>
    </source>
</evidence>
<dbReference type="AlphaFoldDB" id="A0A0D0CVD0"/>
<dbReference type="EMBL" id="KN834763">
    <property type="protein sequence ID" value="KIK63612.1"/>
    <property type="molecule type" value="Genomic_DNA"/>
</dbReference>
<feature type="transmembrane region" description="Helical" evidence="6">
    <location>
        <begin position="110"/>
        <end position="129"/>
    </location>
</feature>
<feature type="transmembrane region" description="Helical" evidence="6">
    <location>
        <begin position="334"/>
        <end position="355"/>
    </location>
</feature>
<dbReference type="GO" id="GO:0022857">
    <property type="term" value="F:transmembrane transporter activity"/>
    <property type="evidence" value="ECO:0007669"/>
    <property type="project" value="InterPro"/>
</dbReference>
<dbReference type="HOGENOM" id="CLU_001265_54_6_1"/>
<reference evidence="8 9" key="1">
    <citation type="submission" date="2014-04" db="EMBL/GenBank/DDBJ databases">
        <title>Evolutionary Origins and Diversification of the Mycorrhizal Mutualists.</title>
        <authorList>
            <consortium name="DOE Joint Genome Institute"/>
            <consortium name="Mycorrhizal Genomics Consortium"/>
            <person name="Kohler A."/>
            <person name="Kuo A."/>
            <person name="Nagy L.G."/>
            <person name="Floudas D."/>
            <person name="Copeland A."/>
            <person name="Barry K.W."/>
            <person name="Cichocki N."/>
            <person name="Veneault-Fourrey C."/>
            <person name="LaButti K."/>
            <person name="Lindquist E.A."/>
            <person name="Lipzen A."/>
            <person name="Lundell T."/>
            <person name="Morin E."/>
            <person name="Murat C."/>
            <person name="Riley R."/>
            <person name="Ohm R."/>
            <person name="Sun H."/>
            <person name="Tunlid A."/>
            <person name="Henrissat B."/>
            <person name="Grigoriev I.V."/>
            <person name="Hibbett D.S."/>
            <person name="Martin F."/>
        </authorList>
    </citation>
    <scope>NUCLEOTIDE SEQUENCE [LARGE SCALE GENOMIC DNA]</scope>
    <source>
        <strain evidence="8 9">FD-317 M1</strain>
    </source>
</reference>
<keyword evidence="3 6" id="KW-0812">Transmembrane</keyword>
<dbReference type="PRINTS" id="PR01035">
    <property type="entry name" value="TCRTETA"/>
</dbReference>
<dbReference type="Proteomes" id="UP000053593">
    <property type="component" value="Unassembled WGS sequence"/>
</dbReference>
<evidence type="ECO:0000256" key="3">
    <source>
        <dbReference type="ARBA" id="ARBA00022692"/>
    </source>
</evidence>
<evidence type="ECO:0000256" key="4">
    <source>
        <dbReference type="ARBA" id="ARBA00022989"/>
    </source>
</evidence>
<keyword evidence="5 6" id="KW-0472">Membrane</keyword>
<feature type="transmembrane region" description="Helical" evidence="6">
    <location>
        <begin position="375"/>
        <end position="395"/>
    </location>
</feature>
<sequence>MPCSSAICYDETQPLLQQNEENSPPSPASQPPGLRLSQLAVLCFLRILDPLNFTQIFPYINEFVLGLHLTEDSSQVGFYSGMIESVFALAQLIAIYPWSSLSDTVGRRKVIIFGVFGLSISTILFGVSQTFWTAMISRGIAGLFSGNVPVVPTVLCEITSPENESFVFPFFGIFWPIGMVLGPLIGGSLSNIALKYPTLFHRSVFAAYPYLLPCLVVAAFNLIGMVSAHILLNETRKTDMPTLDLADTKPLSTQELFADPMMKCLCSSASFLSFVTTAFDVVFVLFCYTTIEKGGLGLENNQIGYALAISGMVSGCFQLFLMPKLLRAVDHAKCYHLCVAVWPAVFLMLPVLNVFARYAIDVESGSLGPRARVKLWTGIAVVLFIAKVGFLPYTINTLLVKRYNPSPSSLGASNGLLQFFICLSRSFSPFVSSVIFTISAETNLFMGYGWALLLSAASFWGTYFSGRVVNESKRRRELS</sequence>
<feature type="transmembrane region" description="Helical" evidence="6">
    <location>
        <begin position="445"/>
        <end position="466"/>
    </location>
</feature>
<feature type="transmembrane region" description="Helical" evidence="6">
    <location>
        <begin position="303"/>
        <end position="322"/>
    </location>
</feature>
<comment type="subcellular location">
    <subcellularLocation>
        <location evidence="1">Membrane</location>
        <topology evidence="1">Multi-pass membrane protein</topology>
    </subcellularLocation>
</comment>
<feature type="domain" description="Major facilitator superfamily (MFS) profile" evidence="7">
    <location>
        <begin position="38"/>
        <end position="473"/>
    </location>
</feature>
<gene>
    <name evidence="8" type="ORF">GYMLUDRAFT_444784</name>
</gene>
<accession>A0A0D0CVD0</accession>
<evidence type="ECO:0000256" key="5">
    <source>
        <dbReference type="ARBA" id="ARBA00023136"/>
    </source>
</evidence>
<dbReference type="InterPro" id="IPR001958">
    <property type="entry name" value="Tet-R_TetA/multi-R_MdtG-like"/>
</dbReference>
<evidence type="ECO:0000256" key="6">
    <source>
        <dbReference type="SAM" id="Phobius"/>
    </source>
</evidence>
<dbReference type="CDD" id="cd17330">
    <property type="entry name" value="MFS_SLC46_TetA_like"/>
    <property type="match status" value="1"/>
</dbReference>
<dbReference type="SUPFAM" id="SSF103473">
    <property type="entry name" value="MFS general substrate transporter"/>
    <property type="match status" value="1"/>
</dbReference>
<evidence type="ECO:0000313" key="8">
    <source>
        <dbReference type="EMBL" id="KIK63612.1"/>
    </source>
</evidence>
<organism evidence="8 9">
    <name type="scientific">Collybiopsis luxurians FD-317 M1</name>
    <dbReference type="NCBI Taxonomy" id="944289"/>
    <lineage>
        <taxon>Eukaryota</taxon>
        <taxon>Fungi</taxon>
        <taxon>Dikarya</taxon>
        <taxon>Basidiomycota</taxon>
        <taxon>Agaricomycotina</taxon>
        <taxon>Agaricomycetes</taxon>
        <taxon>Agaricomycetidae</taxon>
        <taxon>Agaricales</taxon>
        <taxon>Marasmiineae</taxon>
        <taxon>Omphalotaceae</taxon>
        <taxon>Collybiopsis</taxon>
        <taxon>Collybiopsis luxurians</taxon>
    </lineage>
</organism>
<dbReference type="Gene3D" id="1.20.1250.20">
    <property type="entry name" value="MFS general substrate transporter like domains"/>
    <property type="match status" value="1"/>
</dbReference>
<dbReference type="PANTHER" id="PTHR23504">
    <property type="entry name" value="MAJOR FACILITATOR SUPERFAMILY DOMAIN-CONTAINING PROTEIN 10"/>
    <property type="match status" value="1"/>
</dbReference>
<dbReference type="PROSITE" id="PS50850">
    <property type="entry name" value="MFS"/>
    <property type="match status" value="1"/>
</dbReference>
<dbReference type="InterPro" id="IPR036259">
    <property type="entry name" value="MFS_trans_sf"/>
</dbReference>
<dbReference type="OrthoDB" id="419616at2759"/>
<feature type="transmembrane region" description="Helical" evidence="6">
    <location>
        <begin position="271"/>
        <end position="291"/>
    </location>
</feature>
<keyword evidence="4 6" id="KW-1133">Transmembrane helix</keyword>
<evidence type="ECO:0000259" key="7">
    <source>
        <dbReference type="PROSITE" id="PS50850"/>
    </source>
</evidence>
<keyword evidence="2" id="KW-0813">Transport</keyword>
<proteinExistence type="predicted"/>
<feature type="transmembrane region" description="Helical" evidence="6">
    <location>
        <begin position="167"/>
        <end position="190"/>
    </location>
</feature>
<dbReference type="GO" id="GO:0016020">
    <property type="term" value="C:membrane"/>
    <property type="evidence" value="ECO:0007669"/>
    <property type="project" value="UniProtKB-SubCell"/>
</dbReference>
<name>A0A0D0CVD0_9AGAR</name>
<dbReference type="Pfam" id="PF07690">
    <property type="entry name" value="MFS_1"/>
    <property type="match status" value="1"/>
</dbReference>
<keyword evidence="9" id="KW-1185">Reference proteome</keyword>